<feature type="domain" description="AAA+ ATPase" evidence="12">
    <location>
        <begin position="205"/>
        <end position="358"/>
    </location>
</feature>
<comment type="miscellaneous">
    <text evidence="11">In the RecBCD complex, RecB has a slow 3'-5' helicase, an exonuclease activity and loads RecA onto ssDNA, RecD has a fast 5'-3' helicase activity, while RecC stimulates the ATPase and processivity of the RecB helicase and contributes to recognition of the Chi site.</text>
</comment>
<keyword evidence="14" id="KW-1185">Reference proteome</keyword>
<evidence type="ECO:0000256" key="4">
    <source>
        <dbReference type="ARBA" id="ARBA00022801"/>
    </source>
</evidence>
<protein>
    <recommendedName>
        <fullName evidence="11">RecBCD enzyme subunit RecD</fullName>
        <ecNumber evidence="11">5.6.2.3</ecNumber>
    </recommendedName>
    <alternativeName>
        <fullName evidence="11">DNA 5'-3' helicase subunit RecD</fullName>
    </alternativeName>
    <alternativeName>
        <fullName evidence="11">Exonuclease V subunit RecD</fullName>
        <shortName evidence="11">ExoV subunit RecD</shortName>
    </alternativeName>
    <alternativeName>
        <fullName evidence="11">Helicase/nuclease RecBCD subunit RecD</fullName>
    </alternativeName>
</protein>
<dbReference type="AlphaFoldDB" id="A0A6M6JB95"/>
<name>A0A6M6JB95_9PSEU</name>
<evidence type="ECO:0000259" key="12">
    <source>
        <dbReference type="SMART" id="SM00382"/>
    </source>
</evidence>
<dbReference type="GO" id="GO:0008854">
    <property type="term" value="F:exodeoxyribonuclease V activity"/>
    <property type="evidence" value="ECO:0007669"/>
    <property type="project" value="InterPro"/>
</dbReference>
<comment type="subunit">
    <text evidence="11">Heterotrimer of RecB, RecC and RecD. All subunits contribute to DNA-binding.</text>
</comment>
<comment type="function">
    <text evidence="11">A helicase/nuclease that prepares dsDNA breaks (DSB) for recombinational DNA repair. Binds to DSBs and unwinds DNA via a highly rapid and processive ATP-dependent bidirectional helicase activity. Unwinds dsDNA until it encounters a Chi (crossover hotspot instigator) sequence from the 3' direction. Cuts ssDNA a few nucleotides 3' to the Chi site. The properties and activities of the enzyme are changed at Chi. The Chi-altered holoenzyme produces a long 3'-ssDNA overhang and facilitates RecA-binding to the ssDNA for homologous DNA recombination and repair. Holoenzyme degrades any linearized DNA that is unable to undergo homologous recombination. In the holoenzyme this subunit has ssDNA-dependent ATPase and 5'-3' helicase activity. When added to pre-assembled RecBC greatly stimulates nuclease activity and augments holoenzyme processivity. Negatively regulates the RecA-loading ability of RecBCD.</text>
</comment>
<dbReference type="InterPro" id="IPR050534">
    <property type="entry name" value="Coronavir_polyprotein_1ab"/>
</dbReference>
<evidence type="ECO:0000313" key="13">
    <source>
        <dbReference type="EMBL" id="QJY44423.1"/>
    </source>
</evidence>
<keyword evidence="10 11" id="KW-0413">Isomerase</keyword>
<evidence type="ECO:0000256" key="7">
    <source>
        <dbReference type="ARBA" id="ARBA00022840"/>
    </source>
</evidence>
<evidence type="ECO:0000256" key="5">
    <source>
        <dbReference type="ARBA" id="ARBA00022806"/>
    </source>
</evidence>
<evidence type="ECO:0000256" key="3">
    <source>
        <dbReference type="ARBA" id="ARBA00022763"/>
    </source>
</evidence>
<gene>
    <name evidence="11 13" type="primary">recD</name>
    <name evidence="13" type="ORF">HOP40_31995</name>
</gene>
<dbReference type="KEGG" id="pbro:HOP40_31995"/>
<evidence type="ECO:0000256" key="11">
    <source>
        <dbReference type="HAMAP-Rule" id="MF_01487"/>
    </source>
</evidence>
<accession>A0A6M6JB95</accession>
<reference evidence="13 14" key="1">
    <citation type="submission" date="2020-05" db="EMBL/GenBank/DDBJ databases">
        <authorList>
            <person name="Mo P."/>
        </authorList>
    </citation>
    <scope>NUCLEOTIDE SEQUENCE [LARGE SCALE GENOMIC DNA]</scope>
    <source>
        <strain evidence="13 14">Gen01</strain>
    </source>
</reference>
<keyword evidence="9 11" id="KW-0234">DNA repair</keyword>
<dbReference type="InterPro" id="IPR006344">
    <property type="entry name" value="RecD"/>
</dbReference>
<dbReference type="Proteomes" id="UP000505377">
    <property type="component" value="Chromosome"/>
</dbReference>
<dbReference type="CDD" id="cd17933">
    <property type="entry name" value="DEXSc_RecD-like"/>
    <property type="match status" value="1"/>
</dbReference>
<dbReference type="HAMAP" id="MF_01487">
    <property type="entry name" value="RecD"/>
    <property type="match status" value="1"/>
</dbReference>
<dbReference type="PANTHER" id="PTHR43788">
    <property type="entry name" value="DNA2/NAM7 HELICASE FAMILY MEMBER"/>
    <property type="match status" value="1"/>
</dbReference>
<evidence type="ECO:0000256" key="6">
    <source>
        <dbReference type="ARBA" id="ARBA00022839"/>
    </source>
</evidence>
<dbReference type="Gene3D" id="3.40.50.300">
    <property type="entry name" value="P-loop containing nucleotide triphosphate hydrolases"/>
    <property type="match status" value="3"/>
</dbReference>
<dbReference type="GO" id="GO:0009338">
    <property type="term" value="C:exodeoxyribonuclease V complex"/>
    <property type="evidence" value="ECO:0007669"/>
    <property type="project" value="InterPro"/>
</dbReference>
<evidence type="ECO:0000256" key="9">
    <source>
        <dbReference type="ARBA" id="ARBA00023204"/>
    </source>
</evidence>
<dbReference type="PANTHER" id="PTHR43788:SF6">
    <property type="entry name" value="DNA HELICASE B"/>
    <property type="match status" value="1"/>
</dbReference>
<dbReference type="InterPro" id="IPR027417">
    <property type="entry name" value="P-loop_NTPase"/>
</dbReference>
<dbReference type="GO" id="GO:0017116">
    <property type="term" value="F:single-stranded DNA helicase activity"/>
    <property type="evidence" value="ECO:0007669"/>
    <property type="project" value="TreeGrafter"/>
</dbReference>
<comment type="similarity">
    <text evidence="11">Belongs to the RecD family.</text>
</comment>
<feature type="binding site" evidence="11">
    <location>
        <begin position="213"/>
        <end position="220"/>
    </location>
    <ligand>
        <name>ATP</name>
        <dbReference type="ChEBI" id="CHEBI:30616"/>
    </ligand>
</feature>
<organism evidence="13 14">
    <name type="scientific">Pseudonocardia broussonetiae</name>
    <dbReference type="NCBI Taxonomy" id="2736640"/>
    <lineage>
        <taxon>Bacteria</taxon>
        <taxon>Bacillati</taxon>
        <taxon>Actinomycetota</taxon>
        <taxon>Actinomycetes</taxon>
        <taxon>Pseudonocardiales</taxon>
        <taxon>Pseudonocardiaceae</taxon>
        <taxon>Pseudonocardia</taxon>
    </lineage>
</organism>
<dbReference type="EMBL" id="CP053564">
    <property type="protein sequence ID" value="QJY44423.1"/>
    <property type="molecule type" value="Genomic_DNA"/>
</dbReference>
<evidence type="ECO:0000256" key="10">
    <source>
        <dbReference type="ARBA" id="ARBA00023235"/>
    </source>
</evidence>
<dbReference type="RefSeq" id="WP_205346990.1">
    <property type="nucleotide sequence ID" value="NZ_CP053564.1"/>
</dbReference>
<dbReference type="Pfam" id="PF13245">
    <property type="entry name" value="AAA_19"/>
    <property type="match status" value="1"/>
</dbReference>
<dbReference type="InterPro" id="IPR049550">
    <property type="entry name" value="RecD_N"/>
</dbReference>
<evidence type="ECO:0000256" key="1">
    <source>
        <dbReference type="ARBA" id="ARBA00022722"/>
    </source>
</evidence>
<keyword evidence="7 11" id="KW-0067">ATP-binding</keyword>
<dbReference type="Gene3D" id="1.10.10.1020">
    <property type="entry name" value="RecBCD complex, subunit RecD, N-terminal domain"/>
    <property type="match status" value="1"/>
</dbReference>
<dbReference type="GO" id="GO:0043139">
    <property type="term" value="F:5'-3' DNA helicase activity"/>
    <property type="evidence" value="ECO:0007669"/>
    <property type="project" value="UniProtKB-UniRule"/>
</dbReference>
<dbReference type="SUPFAM" id="SSF52540">
    <property type="entry name" value="P-loop containing nucleoside triphosphate hydrolases"/>
    <property type="match status" value="1"/>
</dbReference>
<evidence type="ECO:0000256" key="2">
    <source>
        <dbReference type="ARBA" id="ARBA00022741"/>
    </source>
</evidence>
<dbReference type="GO" id="GO:0003677">
    <property type="term" value="F:DNA binding"/>
    <property type="evidence" value="ECO:0007669"/>
    <property type="project" value="UniProtKB-UniRule"/>
</dbReference>
<dbReference type="InterPro" id="IPR003593">
    <property type="entry name" value="AAA+_ATPase"/>
</dbReference>
<dbReference type="NCBIfam" id="TIGR01447">
    <property type="entry name" value="recD"/>
    <property type="match status" value="1"/>
</dbReference>
<dbReference type="EC" id="5.6.2.3" evidence="11"/>
<keyword evidence="4 11" id="KW-0378">Hydrolase</keyword>
<dbReference type="InterPro" id="IPR041851">
    <property type="entry name" value="RecD_N_sf"/>
</dbReference>
<keyword evidence="5 11" id="KW-0347">Helicase</keyword>
<dbReference type="GO" id="GO:0005524">
    <property type="term" value="F:ATP binding"/>
    <property type="evidence" value="ECO:0007669"/>
    <property type="project" value="UniProtKB-UniRule"/>
</dbReference>
<evidence type="ECO:0000256" key="8">
    <source>
        <dbReference type="ARBA" id="ARBA00023125"/>
    </source>
</evidence>
<sequence length="624" mass="64736">MTVPAAPVPVAAAPVPAPVLTPAEADPHDARLVLGGSGLLAVFNAAGVLDAADVHTAQRVGRLGGESDEAVLLAVALAVRAVRLGSVCVDLAAADRTVLGEGDELLDVSALPWPEPGAWHAACLAGPLVADGADAPAGRPLRMVAGQLYLERYWREEELVRLSLRERAAAAPPAHDLAALRAGLDALFPDPLALRQRQAAAVASLRRVTVLAGGPGTGKTTTVAALLTLLLDQPGPSPRIALAAPTGKAAARLQEAVAERLSPAHRERVAEASTLHRLLGWRPGGGSGAFRHDRTLRLPYDVVVVDETSMVSLTMMARLLDAVRPEARLVLVGDPDQLASVEAGAVLGDLARAAGRPEPALDSALAALAVPTGVVHGVVTLDHVWRFDGAIAELARAVQAGDAERALAVLRRGDPALAFTDDDGPAAVEGARADVVAAGRALADAARAGDVDAAVAGLDAHRVLCAHRRGPYGVARWTLDVDRWLGHGGAAREPWWPGRAVLVTTNDYDAGLFNGDTGVAVTTPDGLRVAFARGGPPTLFAPSRLSEVTGVHAMTVHRGQGSQFTRVTVVLPPAESPLLTRELLYTAVTRAKDFVRVVGTADAVRAAVERPVARASGLRHRLDS</sequence>
<dbReference type="InterPro" id="IPR027785">
    <property type="entry name" value="UvrD-like_helicase_C"/>
</dbReference>
<keyword evidence="8 11" id="KW-0238">DNA-binding</keyword>
<keyword evidence="2 11" id="KW-0547">Nucleotide-binding</keyword>
<comment type="catalytic activity">
    <reaction evidence="11">
        <text>ATP + H2O = ADP + phosphate + H(+)</text>
        <dbReference type="Rhea" id="RHEA:13065"/>
        <dbReference type="ChEBI" id="CHEBI:15377"/>
        <dbReference type="ChEBI" id="CHEBI:15378"/>
        <dbReference type="ChEBI" id="CHEBI:30616"/>
        <dbReference type="ChEBI" id="CHEBI:43474"/>
        <dbReference type="ChEBI" id="CHEBI:456216"/>
        <dbReference type="EC" id="5.6.2.3"/>
    </reaction>
</comment>
<dbReference type="Pfam" id="PF21185">
    <property type="entry name" value="RecD_N"/>
    <property type="match status" value="1"/>
</dbReference>
<dbReference type="Pfam" id="PF13538">
    <property type="entry name" value="UvrD_C_2"/>
    <property type="match status" value="1"/>
</dbReference>
<keyword evidence="6 11" id="KW-0269">Exonuclease</keyword>
<evidence type="ECO:0000313" key="14">
    <source>
        <dbReference type="Proteomes" id="UP000505377"/>
    </source>
</evidence>
<dbReference type="SMART" id="SM00382">
    <property type="entry name" value="AAA"/>
    <property type="match status" value="1"/>
</dbReference>
<proteinExistence type="inferred from homology"/>
<dbReference type="CDD" id="cd18809">
    <property type="entry name" value="SF1_C_RecD"/>
    <property type="match status" value="1"/>
</dbReference>
<dbReference type="GO" id="GO:0000724">
    <property type="term" value="P:double-strand break repair via homologous recombination"/>
    <property type="evidence" value="ECO:0007669"/>
    <property type="project" value="UniProtKB-UniRule"/>
</dbReference>
<keyword evidence="1 11" id="KW-0540">Nuclease</keyword>
<keyword evidence="3 11" id="KW-0227">DNA damage</keyword>